<evidence type="ECO:0000313" key="2">
    <source>
        <dbReference type="Proteomes" id="UP001605036"/>
    </source>
</evidence>
<comment type="caution">
    <text evidence="1">The sequence shown here is derived from an EMBL/GenBank/DDBJ whole genome shotgun (WGS) entry which is preliminary data.</text>
</comment>
<keyword evidence="2" id="KW-1185">Reference proteome</keyword>
<gene>
    <name evidence="1" type="ORF">R1flu_023031</name>
</gene>
<sequence length="161" mass="17638">MTVVSLWNASVGVRLVQSTSGNSKRRPPLVDVSGFGDLLHVCMEGFYYERWAWLPPAGGPASMGMSLPRLKRKSGRRADVLAPLSEGQGARNCLSRTSWLRIAGSDFSSQRSLLIVRGIRGGEIDHRLLDRLFMQGLPDPLPQQPEFTHLAGVGLTDDRGP</sequence>
<evidence type="ECO:0000313" key="1">
    <source>
        <dbReference type="EMBL" id="KAL2611339.1"/>
    </source>
</evidence>
<dbReference type="AlphaFoldDB" id="A0ABD1XRE0"/>
<proteinExistence type="predicted"/>
<dbReference type="Proteomes" id="UP001605036">
    <property type="component" value="Unassembled WGS sequence"/>
</dbReference>
<organism evidence="1 2">
    <name type="scientific">Riccia fluitans</name>
    <dbReference type="NCBI Taxonomy" id="41844"/>
    <lineage>
        <taxon>Eukaryota</taxon>
        <taxon>Viridiplantae</taxon>
        <taxon>Streptophyta</taxon>
        <taxon>Embryophyta</taxon>
        <taxon>Marchantiophyta</taxon>
        <taxon>Marchantiopsida</taxon>
        <taxon>Marchantiidae</taxon>
        <taxon>Marchantiales</taxon>
        <taxon>Ricciaceae</taxon>
        <taxon>Riccia</taxon>
    </lineage>
</organism>
<reference evidence="1 2" key="1">
    <citation type="submission" date="2024-09" db="EMBL/GenBank/DDBJ databases">
        <title>Chromosome-scale assembly of Riccia fluitans.</title>
        <authorList>
            <person name="Paukszto L."/>
            <person name="Sawicki J."/>
            <person name="Karawczyk K."/>
            <person name="Piernik-Szablinska J."/>
            <person name="Szczecinska M."/>
            <person name="Mazdziarz M."/>
        </authorList>
    </citation>
    <scope>NUCLEOTIDE SEQUENCE [LARGE SCALE GENOMIC DNA]</scope>
    <source>
        <strain evidence="1">Rf_01</strain>
        <tissue evidence="1">Aerial parts of the thallus</tissue>
    </source>
</reference>
<name>A0ABD1XRE0_9MARC</name>
<dbReference type="EMBL" id="JBHFFA010000007">
    <property type="protein sequence ID" value="KAL2611339.1"/>
    <property type="molecule type" value="Genomic_DNA"/>
</dbReference>
<accession>A0ABD1XRE0</accession>
<protein>
    <submittedName>
        <fullName evidence="1">Uncharacterized protein</fullName>
    </submittedName>
</protein>